<reference evidence="22" key="1">
    <citation type="submission" date="2013-12" db="EMBL/GenBank/DDBJ databases">
        <title>The Genome Sequence of Aphanomyces astaci APO3.</title>
        <authorList>
            <consortium name="The Broad Institute Genomics Platform"/>
            <person name="Russ C."/>
            <person name="Tyler B."/>
            <person name="van West P."/>
            <person name="Dieguez-Uribeondo J."/>
            <person name="Young S.K."/>
            <person name="Zeng Q."/>
            <person name="Gargeya S."/>
            <person name="Fitzgerald M."/>
            <person name="Abouelleil A."/>
            <person name="Alvarado L."/>
            <person name="Chapman S.B."/>
            <person name="Gainer-Dewar J."/>
            <person name="Goldberg J."/>
            <person name="Griggs A."/>
            <person name="Gujja S."/>
            <person name="Hansen M."/>
            <person name="Howarth C."/>
            <person name="Imamovic A."/>
            <person name="Ireland A."/>
            <person name="Larimer J."/>
            <person name="McCowan C."/>
            <person name="Murphy C."/>
            <person name="Pearson M."/>
            <person name="Poon T.W."/>
            <person name="Priest M."/>
            <person name="Roberts A."/>
            <person name="Saif S."/>
            <person name="Shea T."/>
            <person name="Sykes S."/>
            <person name="Wortman J."/>
            <person name="Nusbaum C."/>
            <person name="Birren B."/>
        </authorList>
    </citation>
    <scope>NUCLEOTIDE SEQUENCE [LARGE SCALE GENOMIC DNA]</scope>
    <source>
        <strain evidence="22">APO3</strain>
    </source>
</reference>
<dbReference type="GO" id="GO:0016020">
    <property type="term" value="C:membrane"/>
    <property type="evidence" value="ECO:0007669"/>
    <property type="project" value="UniProtKB-SubCell"/>
</dbReference>
<evidence type="ECO:0000256" key="17">
    <source>
        <dbReference type="RuleBase" id="RU003465"/>
    </source>
</evidence>
<dbReference type="PROSITE" id="PS00889">
    <property type="entry name" value="CNMP_BINDING_2"/>
    <property type="match status" value="1"/>
</dbReference>
<feature type="domain" description="PPM-type phosphatase" evidence="21">
    <location>
        <begin position="111"/>
        <end position="407"/>
    </location>
</feature>
<evidence type="ECO:0000256" key="15">
    <source>
        <dbReference type="ARBA" id="ARBA00047761"/>
    </source>
</evidence>
<evidence type="ECO:0000256" key="18">
    <source>
        <dbReference type="SAM" id="MobiDB-lite"/>
    </source>
</evidence>
<evidence type="ECO:0000256" key="5">
    <source>
        <dbReference type="ARBA" id="ARBA00022527"/>
    </source>
</evidence>
<dbReference type="SMART" id="SM00220">
    <property type="entry name" value="S_TKc"/>
    <property type="match status" value="1"/>
</dbReference>
<dbReference type="SMART" id="SM00100">
    <property type="entry name" value="cNMP"/>
    <property type="match status" value="2"/>
</dbReference>
<keyword evidence="11" id="KW-0067">ATP-binding</keyword>
<keyword evidence="6" id="KW-0808">Transferase</keyword>
<dbReference type="SUPFAM" id="SSF51206">
    <property type="entry name" value="cAMP-binding domain-like"/>
    <property type="match status" value="2"/>
</dbReference>
<keyword evidence="10 17" id="KW-0378">Hydrolase</keyword>
<dbReference type="AlphaFoldDB" id="W4H4D6"/>
<feature type="compositionally biased region" description="Polar residues" evidence="18">
    <location>
        <begin position="28"/>
        <end position="43"/>
    </location>
</feature>
<dbReference type="CDD" id="cd00038">
    <property type="entry name" value="CAP_ED"/>
    <property type="match status" value="2"/>
</dbReference>
<feature type="domain" description="Cyclic nucleotide-binding" evidence="20">
    <location>
        <begin position="672"/>
        <end position="792"/>
    </location>
</feature>
<dbReference type="GO" id="GO:0004691">
    <property type="term" value="F:cAMP-dependent protein kinase activity"/>
    <property type="evidence" value="ECO:0007669"/>
    <property type="project" value="TreeGrafter"/>
</dbReference>
<dbReference type="PROSITE" id="PS50011">
    <property type="entry name" value="PROTEIN_KINASE_DOM"/>
    <property type="match status" value="1"/>
</dbReference>
<name>W4H4D6_APHAT</name>
<evidence type="ECO:0000256" key="13">
    <source>
        <dbReference type="ARBA" id="ARBA00022912"/>
    </source>
</evidence>
<dbReference type="Gene3D" id="3.30.200.20">
    <property type="entry name" value="Phosphorylase Kinase, domain 1"/>
    <property type="match status" value="1"/>
</dbReference>
<evidence type="ECO:0000313" key="22">
    <source>
        <dbReference type="EMBL" id="ETV86003.1"/>
    </source>
</evidence>
<evidence type="ECO:0000256" key="12">
    <source>
        <dbReference type="ARBA" id="ARBA00022842"/>
    </source>
</evidence>
<dbReference type="InterPro" id="IPR000719">
    <property type="entry name" value="Prot_kinase_dom"/>
</dbReference>
<dbReference type="PROSITE" id="PS50042">
    <property type="entry name" value="CNMP_BINDING_3"/>
    <property type="match status" value="2"/>
</dbReference>
<evidence type="ECO:0000256" key="11">
    <source>
        <dbReference type="ARBA" id="ARBA00022840"/>
    </source>
</evidence>
<keyword evidence="5" id="KW-0723">Serine/threonine-protein kinase</keyword>
<dbReference type="Pfam" id="PF00069">
    <property type="entry name" value="Pkinase"/>
    <property type="match status" value="1"/>
</dbReference>
<comment type="similarity">
    <text evidence="17">Belongs to the PP2C family.</text>
</comment>
<evidence type="ECO:0000259" key="20">
    <source>
        <dbReference type="PROSITE" id="PS50042"/>
    </source>
</evidence>
<dbReference type="InterPro" id="IPR018488">
    <property type="entry name" value="cNMP-bd_CS"/>
</dbReference>
<keyword evidence="8" id="KW-0547">Nucleotide-binding</keyword>
<comment type="subcellular location">
    <subcellularLocation>
        <location evidence="3">Membrane</location>
        <topology evidence="3">Peripheral membrane protein</topology>
    </subcellularLocation>
</comment>
<dbReference type="EC" id="3.1.3.16" evidence="4"/>
<evidence type="ECO:0000256" key="4">
    <source>
        <dbReference type="ARBA" id="ARBA00013081"/>
    </source>
</evidence>
<dbReference type="RefSeq" id="XP_009824475.1">
    <property type="nucleotide sequence ID" value="XM_009826173.1"/>
</dbReference>
<dbReference type="GO" id="GO:0005952">
    <property type="term" value="C:cAMP-dependent protein kinase complex"/>
    <property type="evidence" value="ECO:0007669"/>
    <property type="project" value="TreeGrafter"/>
</dbReference>
<feature type="compositionally biased region" description="Polar residues" evidence="18">
    <location>
        <begin position="1"/>
        <end position="10"/>
    </location>
</feature>
<comment type="catalytic activity">
    <reaction evidence="16">
        <text>O-phospho-L-threonyl-[protein] + H2O = L-threonyl-[protein] + phosphate</text>
        <dbReference type="Rhea" id="RHEA:47004"/>
        <dbReference type="Rhea" id="RHEA-COMP:11060"/>
        <dbReference type="Rhea" id="RHEA-COMP:11605"/>
        <dbReference type="ChEBI" id="CHEBI:15377"/>
        <dbReference type="ChEBI" id="CHEBI:30013"/>
        <dbReference type="ChEBI" id="CHEBI:43474"/>
        <dbReference type="ChEBI" id="CHEBI:61977"/>
        <dbReference type="EC" id="3.1.3.16"/>
    </reaction>
</comment>
<dbReference type="Gene3D" id="1.10.510.10">
    <property type="entry name" value="Transferase(Phosphotransferase) domain 1"/>
    <property type="match status" value="1"/>
</dbReference>
<dbReference type="CDD" id="cd00143">
    <property type="entry name" value="PP2Cc"/>
    <property type="match status" value="1"/>
</dbReference>
<keyword evidence="14" id="KW-0464">Manganese</keyword>
<comment type="catalytic activity">
    <reaction evidence="15">
        <text>O-phospho-L-seryl-[protein] + H2O = L-seryl-[protein] + phosphate</text>
        <dbReference type="Rhea" id="RHEA:20629"/>
        <dbReference type="Rhea" id="RHEA-COMP:9863"/>
        <dbReference type="Rhea" id="RHEA-COMP:11604"/>
        <dbReference type="ChEBI" id="CHEBI:15377"/>
        <dbReference type="ChEBI" id="CHEBI:29999"/>
        <dbReference type="ChEBI" id="CHEBI:43474"/>
        <dbReference type="ChEBI" id="CHEBI:83421"/>
        <dbReference type="EC" id="3.1.3.16"/>
    </reaction>
</comment>
<evidence type="ECO:0000256" key="16">
    <source>
        <dbReference type="ARBA" id="ARBA00048336"/>
    </source>
</evidence>
<keyword evidence="9 22" id="KW-0418">Kinase</keyword>
<dbReference type="InterPro" id="IPR000595">
    <property type="entry name" value="cNMP-bd_dom"/>
</dbReference>
<evidence type="ECO:0000256" key="14">
    <source>
        <dbReference type="ARBA" id="ARBA00023211"/>
    </source>
</evidence>
<dbReference type="InterPro" id="IPR018490">
    <property type="entry name" value="cNMP-bd_dom_sf"/>
</dbReference>
<evidence type="ECO:0000259" key="19">
    <source>
        <dbReference type="PROSITE" id="PS50011"/>
    </source>
</evidence>
<evidence type="ECO:0000256" key="8">
    <source>
        <dbReference type="ARBA" id="ARBA00022741"/>
    </source>
</evidence>
<comment type="cofactor">
    <cofactor evidence="1">
        <name>Mn(2+)</name>
        <dbReference type="ChEBI" id="CHEBI:29035"/>
    </cofactor>
</comment>
<feature type="compositionally biased region" description="Pro residues" evidence="18">
    <location>
        <begin position="59"/>
        <end position="68"/>
    </location>
</feature>
<dbReference type="PROSITE" id="PS01032">
    <property type="entry name" value="PPM_1"/>
    <property type="match status" value="1"/>
</dbReference>
<comment type="cofactor">
    <cofactor evidence="2">
        <name>Mg(2+)</name>
        <dbReference type="ChEBI" id="CHEBI:18420"/>
    </cofactor>
</comment>
<keyword evidence="12" id="KW-0460">Magnesium</keyword>
<dbReference type="PRINTS" id="PR00103">
    <property type="entry name" value="CAMPKINASE"/>
</dbReference>
<evidence type="ECO:0000256" key="3">
    <source>
        <dbReference type="ARBA" id="ARBA00004170"/>
    </source>
</evidence>
<accession>W4H4D6</accession>
<dbReference type="Gene3D" id="2.60.120.10">
    <property type="entry name" value="Jelly Rolls"/>
    <property type="match status" value="2"/>
</dbReference>
<gene>
    <name evidence="22" type="ORF">H257_02501</name>
</gene>
<evidence type="ECO:0000256" key="10">
    <source>
        <dbReference type="ARBA" id="ARBA00022801"/>
    </source>
</evidence>
<feature type="domain" description="Protein kinase" evidence="19">
    <location>
        <begin position="818"/>
        <end position="1091"/>
    </location>
</feature>
<dbReference type="SMART" id="SM00332">
    <property type="entry name" value="PP2Cc"/>
    <property type="match status" value="1"/>
</dbReference>
<dbReference type="InterPro" id="IPR036457">
    <property type="entry name" value="PPM-type-like_dom_sf"/>
</dbReference>
<dbReference type="OrthoDB" id="10264738at2759"/>
<evidence type="ECO:0000256" key="9">
    <source>
        <dbReference type="ARBA" id="ARBA00022777"/>
    </source>
</evidence>
<dbReference type="Gene3D" id="3.60.40.10">
    <property type="entry name" value="PPM-type phosphatase domain"/>
    <property type="match status" value="1"/>
</dbReference>
<feature type="compositionally biased region" description="Pro residues" evidence="18">
    <location>
        <begin position="17"/>
        <end position="27"/>
    </location>
</feature>
<dbReference type="GeneID" id="20804497"/>
<keyword evidence="7" id="KW-0479">Metal-binding</keyword>
<dbReference type="PANTHER" id="PTHR24353:SF127">
    <property type="entry name" value="PROTEIN PHOSPHATASE 2C AND CYCLIC NUCLEOTIDE-BINDING_KINASE DOMAIN-CONTAINING PROTEIN"/>
    <property type="match status" value="1"/>
</dbReference>
<evidence type="ECO:0000256" key="6">
    <source>
        <dbReference type="ARBA" id="ARBA00022679"/>
    </source>
</evidence>
<keyword evidence="13 17" id="KW-0904">Protein phosphatase</keyword>
<dbReference type="PROSITE" id="PS51746">
    <property type="entry name" value="PPM_2"/>
    <property type="match status" value="1"/>
</dbReference>
<feature type="region of interest" description="Disordered" evidence="18">
    <location>
        <begin position="1"/>
        <end position="101"/>
    </location>
</feature>
<dbReference type="SUPFAM" id="SSF81606">
    <property type="entry name" value="PP2C-like"/>
    <property type="match status" value="1"/>
</dbReference>
<proteinExistence type="inferred from homology"/>
<dbReference type="EMBL" id="KI913117">
    <property type="protein sequence ID" value="ETV86003.1"/>
    <property type="molecule type" value="Genomic_DNA"/>
</dbReference>
<dbReference type="FunFam" id="3.60.40.10:FF:000007">
    <property type="entry name" value="Phosphatase 2C and cyclic nucleotide-binding/kinase domain-containing protein"/>
    <property type="match status" value="1"/>
</dbReference>
<organism evidence="22">
    <name type="scientific">Aphanomyces astaci</name>
    <name type="common">Crayfish plague agent</name>
    <dbReference type="NCBI Taxonomy" id="112090"/>
    <lineage>
        <taxon>Eukaryota</taxon>
        <taxon>Sar</taxon>
        <taxon>Stramenopiles</taxon>
        <taxon>Oomycota</taxon>
        <taxon>Saprolegniomycetes</taxon>
        <taxon>Saprolegniales</taxon>
        <taxon>Verrucalvaceae</taxon>
        <taxon>Aphanomyces</taxon>
    </lineage>
</organism>
<dbReference type="InterPro" id="IPR014710">
    <property type="entry name" value="RmlC-like_jellyroll"/>
</dbReference>
<dbReference type="VEuPathDB" id="FungiDB:H257_02501"/>
<evidence type="ECO:0000256" key="2">
    <source>
        <dbReference type="ARBA" id="ARBA00001946"/>
    </source>
</evidence>
<dbReference type="InterPro" id="IPR011009">
    <property type="entry name" value="Kinase-like_dom_sf"/>
</dbReference>
<evidence type="ECO:0000256" key="1">
    <source>
        <dbReference type="ARBA" id="ARBA00001936"/>
    </source>
</evidence>
<protein>
    <recommendedName>
        <fullName evidence="4">protein-serine/threonine phosphatase</fullName>
        <ecNumber evidence="4">3.1.3.16</ecNumber>
    </recommendedName>
</protein>
<dbReference type="InterPro" id="IPR001932">
    <property type="entry name" value="PPM-type_phosphatase-like_dom"/>
</dbReference>
<feature type="domain" description="Cyclic nucleotide-binding" evidence="20">
    <location>
        <begin position="532"/>
        <end position="655"/>
    </location>
</feature>
<evidence type="ECO:0000259" key="21">
    <source>
        <dbReference type="PROSITE" id="PS51746"/>
    </source>
</evidence>
<dbReference type="GO" id="GO:0005524">
    <property type="term" value="F:ATP binding"/>
    <property type="evidence" value="ECO:0007669"/>
    <property type="project" value="UniProtKB-KW"/>
</dbReference>
<dbReference type="PANTHER" id="PTHR24353">
    <property type="entry name" value="CYCLIC NUCLEOTIDE-DEPENDENT PROTEIN KINASE"/>
    <property type="match status" value="1"/>
</dbReference>
<dbReference type="STRING" id="112090.W4H4D6"/>
<evidence type="ECO:0000256" key="7">
    <source>
        <dbReference type="ARBA" id="ARBA00022723"/>
    </source>
</evidence>
<dbReference type="SUPFAM" id="SSF56112">
    <property type="entry name" value="Protein kinase-like (PK-like)"/>
    <property type="match status" value="1"/>
</dbReference>
<dbReference type="Pfam" id="PF00481">
    <property type="entry name" value="PP2C"/>
    <property type="match status" value="1"/>
</dbReference>
<dbReference type="InterPro" id="IPR000222">
    <property type="entry name" value="PP2C_BS"/>
</dbReference>
<dbReference type="Pfam" id="PF00027">
    <property type="entry name" value="cNMP_binding"/>
    <property type="match status" value="1"/>
</dbReference>
<dbReference type="GO" id="GO:0046872">
    <property type="term" value="F:metal ion binding"/>
    <property type="evidence" value="ECO:0007669"/>
    <property type="project" value="UniProtKB-KW"/>
</dbReference>
<dbReference type="GO" id="GO:0004722">
    <property type="term" value="F:protein serine/threonine phosphatase activity"/>
    <property type="evidence" value="ECO:0007669"/>
    <property type="project" value="UniProtKB-EC"/>
</dbReference>
<sequence>MGNCCSNTAVVTRHSEMPPPPPPPPPSTASYPTAVSATCNSPASVVLSPDKPSSQQNSPPTPTLPEQPPAIYTSTFQRRSIPGPLSEQDLNQRKSAPEKTASFKSGDYTISYAYVSQRGFYPDSLHKPNQDAFVCQPMFHNQDSFFGVFDGHGTTGELCAQYARDVVPALLQQHLAKNVNTTQALIRAHVDANTMMHSAPFDDSMSGTTAISVLFQTNEIHISNVGDSRAIVAQEITDGAASPQLVAKALSIDQTPFRKDERDRVKKTGARIMTVDQLEGYEPIHENWGLTLGDEIDESGDPPRIWHPHGDYPGTAFTRSLGDHVSEELGVFAEPEVITKTLNAHDKFIVIASDGVFEFLTSQAVVNIVKVYKDPLDACLAVVEESYNRWLQFEVRTDDITCIVLHVEPSIAAAAASKQPPVKASKLHGRNSIIAGHDVLVAMQDSLRPVRGIGVDINKSWRSRDTIIGGYDTTARMSMASEDSLLSSSCPQGDTASLLLSPPSDYDVKQHTVPKSAADFARLERMVQHNFLFSHLTADKLHDVLSVMQRQVVADGEVVIHQHDDGDQFFLVDAGRFDVRVRAAPVEPEAAPTTDDSLDAAYGPVVHTYVASEGSHPTFGELALMYSKPRAATVLATAGGGTLWTIDRSAFRSILVRRPLRNVVQRLRNLPLLRPLTVAQLNLLAEQMKEVTLEAGTIVFEAGASVASGQFYLVVQGSVTIAPPLPADPTTIHAHDSFGDFILSDTPSRTCPYRAVAAEDTECLCISRDAFEATVGNLSAVVEKNNARRARKSATSRAKQAAPLNGVVVLAHTVSQALASLSQIDQVRVGPTIWQDLVATCRLVQFGGRWLTLRSISKQTVVQSHLKHQLLGEQDMYVALGRDQAGVAPLYGVAQTAHDLHALFDVAYVGVLEELVAFPLSSEAAIQYYAAQLVVAVQLLHGEGILTRSLDPTHLMVTRQGDVAVFGLNLSKYIGASRTFTICGNPEYLAPEQINGQGQTLATDYWSLGILLYEMLVGTTPFQHLHHDELAMFNGIVSFSPDSLEFPPTSSPALQALIKGLLDPKPASRLGAADCFKKSADECVVPQHAFFQGLQWDQLNDTNAPLLAEASAKFDRLVAAPTSQALDLGVPYTGDAKWMQEF</sequence>